<dbReference type="STRING" id="706570.PT85_07975"/>
<reference evidence="2 4" key="1">
    <citation type="submission" date="2014-11" db="EMBL/GenBank/DDBJ databases">
        <title>Genome sequence of Pseudomonas tuomuerensis JCM 14085.</title>
        <authorList>
            <person name="Shin S.-K."/>
            <person name="Yi H."/>
        </authorList>
    </citation>
    <scope>NUCLEOTIDE SEQUENCE [LARGE SCALE GENOMIC DNA]</scope>
    <source>
        <strain evidence="2 4">JCM 14085</strain>
    </source>
</reference>
<evidence type="ECO:0000256" key="1">
    <source>
        <dbReference type="SAM" id="Phobius"/>
    </source>
</evidence>
<protein>
    <recommendedName>
        <fullName evidence="6">Rod shape-determining protein RodA</fullName>
    </recommendedName>
</protein>
<feature type="transmembrane region" description="Helical" evidence="1">
    <location>
        <begin position="23"/>
        <end position="43"/>
    </location>
</feature>
<evidence type="ECO:0008006" key="6">
    <source>
        <dbReference type="Google" id="ProtNLM"/>
    </source>
</evidence>
<dbReference type="RefSeq" id="WP_027591713.1">
    <property type="nucleotide sequence ID" value="NZ_FMUP01000001.1"/>
</dbReference>
<accession>A0A0B2D7G7</accession>
<dbReference type="AlphaFoldDB" id="A0A0B3C356"/>
<dbReference type="EMBL" id="FTMC01000004">
    <property type="protein sequence ID" value="SIQ19271.1"/>
    <property type="molecule type" value="Genomic_DNA"/>
</dbReference>
<gene>
    <name evidence="2" type="ORF">PT85_07975</name>
    <name evidence="3" type="ORF">SAMN05421672_1041</name>
</gene>
<accession>A0A0B3C356</accession>
<feature type="transmembrane region" description="Helical" evidence="1">
    <location>
        <begin position="64"/>
        <end position="81"/>
    </location>
</feature>
<sequence length="83" mass="9359">MNPKAFTKIDTPYAELPWFRKRWFIMISLLLFTPAAVVVALTGDVYAQSRGQSYVFTDRQRNQILFLAGVFFIAGLVSALGRG</sequence>
<dbReference type="Proteomes" id="UP000186079">
    <property type="component" value="Unassembled WGS sequence"/>
</dbReference>
<keyword evidence="1" id="KW-0472">Membrane</keyword>
<evidence type="ECO:0000313" key="3">
    <source>
        <dbReference type="EMBL" id="SIQ19271.1"/>
    </source>
</evidence>
<dbReference type="Proteomes" id="UP000030980">
    <property type="component" value="Unassembled WGS sequence"/>
</dbReference>
<evidence type="ECO:0000313" key="2">
    <source>
        <dbReference type="EMBL" id="KHO65952.1"/>
    </source>
</evidence>
<keyword evidence="1" id="KW-0812">Transmembrane</keyword>
<proteinExistence type="predicted"/>
<organism evidence="2 4">
    <name type="scientific">Pseudomonas flexibilis</name>
    <dbReference type="NCBI Taxonomy" id="706570"/>
    <lineage>
        <taxon>Bacteria</taxon>
        <taxon>Pseudomonadati</taxon>
        <taxon>Pseudomonadota</taxon>
        <taxon>Gammaproteobacteria</taxon>
        <taxon>Pseudomonadales</taxon>
        <taxon>Pseudomonadaceae</taxon>
        <taxon>Pseudomonas</taxon>
    </lineage>
</organism>
<reference evidence="3 5" key="2">
    <citation type="submission" date="2017-01" db="EMBL/GenBank/DDBJ databases">
        <authorList>
            <person name="Mah S.A."/>
            <person name="Swanson W.J."/>
            <person name="Moy G.W."/>
            <person name="Vacquier V.D."/>
        </authorList>
    </citation>
    <scope>NUCLEOTIDE SEQUENCE [LARGE SCALE GENOMIC DNA]</scope>
    <source>
        <strain evidence="3 5">ATCC 29606</strain>
    </source>
</reference>
<name>A0A0B3C356_9PSED</name>
<evidence type="ECO:0000313" key="5">
    <source>
        <dbReference type="Proteomes" id="UP000186079"/>
    </source>
</evidence>
<dbReference type="PATRIC" id="fig|706570.3.peg.2601"/>
<dbReference type="EMBL" id="JTAK01000002">
    <property type="protein sequence ID" value="KHO65952.1"/>
    <property type="molecule type" value="Genomic_DNA"/>
</dbReference>
<keyword evidence="1" id="KW-1133">Transmembrane helix</keyword>
<evidence type="ECO:0000313" key="4">
    <source>
        <dbReference type="Proteomes" id="UP000030980"/>
    </source>
</evidence>
<keyword evidence="4" id="KW-1185">Reference proteome</keyword>